<feature type="transmembrane region" description="Helical" evidence="1">
    <location>
        <begin position="195"/>
        <end position="214"/>
    </location>
</feature>
<evidence type="ECO:0000256" key="2">
    <source>
        <dbReference type="SAM" id="SignalP"/>
    </source>
</evidence>
<sequence length="224" mass="23401">MKKKLLGTIMAFVLSAATAVTAFAASKVGEIALPGSMEGQFKLEEITKESYSALAEKAPEVVDAILAVNAGTKTIESIKELAPELAAQLEGKSALGKFVELSALDAAEKSADGKYVVTLSVPALSDAVSDVKILHYSTERSVWEIIIPTKIDTENKQITAEFEDLSPVAVIANVDSTKAADVSNGTSPKTGVGSYSAWFFAAAVALGGAAVVCFRKKKTAADQQ</sequence>
<keyword evidence="1" id="KW-0472">Membrane</keyword>
<proteinExistence type="predicted"/>
<name>A0A7G9GDC8_9FIRM</name>
<organism evidence="3 4">
    <name type="scientific">Wansuia hejianensis</name>
    <dbReference type="NCBI Taxonomy" id="2763667"/>
    <lineage>
        <taxon>Bacteria</taxon>
        <taxon>Bacillati</taxon>
        <taxon>Bacillota</taxon>
        <taxon>Clostridia</taxon>
        <taxon>Lachnospirales</taxon>
        <taxon>Lachnospiraceae</taxon>
        <taxon>Wansuia</taxon>
    </lineage>
</organism>
<dbReference type="RefSeq" id="WP_118645378.1">
    <property type="nucleotide sequence ID" value="NZ_CP060635.1"/>
</dbReference>
<dbReference type="NCBIfam" id="TIGR01167">
    <property type="entry name" value="LPXTG_anchor"/>
    <property type="match status" value="1"/>
</dbReference>
<keyword evidence="1" id="KW-1133">Transmembrane helix</keyword>
<feature type="chain" id="PRO_5028922213" evidence="2">
    <location>
        <begin position="25"/>
        <end position="224"/>
    </location>
</feature>
<evidence type="ECO:0000313" key="4">
    <source>
        <dbReference type="Proteomes" id="UP000515860"/>
    </source>
</evidence>
<feature type="signal peptide" evidence="2">
    <location>
        <begin position="1"/>
        <end position="24"/>
    </location>
</feature>
<keyword evidence="2" id="KW-0732">Signal</keyword>
<dbReference type="Proteomes" id="UP000515860">
    <property type="component" value="Chromosome"/>
</dbReference>
<keyword evidence="4" id="KW-1185">Reference proteome</keyword>
<reference evidence="3 4" key="1">
    <citation type="submission" date="2020-08" db="EMBL/GenBank/DDBJ databases">
        <authorList>
            <person name="Liu C."/>
            <person name="Sun Q."/>
        </authorList>
    </citation>
    <scope>NUCLEOTIDE SEQUENCE [LARGE SCALE GENOMIC DNA]</scope>
    <source>
        <strain evidence="3 4">NSJ-29</strain>
    </source>
</reference>
<gene>
    <name evidence="3" type="ORF">H9Q79_00375</name>
</gene>
<protein>
    <submittedName>
        <fullName evidence="3">LPXTG cell wall anchor domain-containing protein</fullName>
    </submittedName>
</protein>
<dbReference type="AlphaFoldDB" id="A0A7G9GDC8"/>
<evidence type="ECO:0000256" key="1">
    <source>
        <dbReference type="SAM" id="Phobius"/>
    </source>
</evidence>
<accession>A0A7G9GDC8</accession>
<dbReference type="EMBL" id="CP060635">
    <property type="protein sequence ID" value="QNM08810.1"/>
    <property type="molecule type" value="Genomic_DNA"/>
</dbReference>
<dbReference type="KEGG" id="whj:H9Q79_00375"/>
<keyword evidence="1" id="KW-0812">Transmembrane</keyword>
<evidence type="ECO:0000313" key="3">
    <source>
        <dbReference type="EMBL" id="QNM08810.1"/>
    </source>
</evidence>